<dbReference type="Pfam" id="PF00535">
    <property type="entry name" value="Glycos_transf_2"/>
    <property type="match status" value="1"/>
</dbReference>
<keyword evidence="3" id="KW-1185">Reference proteome</keyword>
<evidence type="ECO:0000313" key="3">
    <source>
        <dbReference type="Proteomes" id="UP000199577"/>
    </source>
</evidence>
<dbReference type="RefSeq" id="WP_090974965.1">
    <property type="nucleotide sequence ID" value="NZ_FOLL01000023.1"/>
</dbReference>
<dbReference type="Proteomes" id="UP000199577">
    <property type="component" value="Unassembled WGS sequence"/>
</dbReference>
<dbReference type="InterPro" id="IPR001173">
    <property type="entry name" value="Glyco_trans_2-like"/>
</dbReference>
<dbReference type="InterPro" id="IPR029044">
    <property type="entry name" value="Nucleotide-diphossugar_trans"/>
</dbReference>
<dbReference type="AlphaFoldDB" id="A0A1I1LQW5"/>
<dbReference type="Gene3D" id="3.90.550.10">
    <property type="entry name" value="Spore Coat Polysaccharide Biosynthesis Protein SpsA, Chain A"/>
    <property type="match status" value="1"/>
</dbReference>
<evidence type="ECO:0000259" key="1">
    <source>
        <dbReference type="Pfam" id="PF00535"/>
    </source>
</evidence>
<dbReference type="EMBL" id="FOLL01000023">
    <property type="protein sequence ID" value="SFC75627.1"/>
    <property type="molecule type" value="Genomic_DNA"/>
</dbReference>
<gene>
    <name evidence="2" type="ORF">SAMN05421747_12343</name>
</gene>
<sequence length="315" mass="35855">MPKFSVCIPAYKGRFLGECIQSILGQTYADFELIVLNDCSPEPIAQLVASFADSRIRYQENAANVGGVRLTDNWNTCLSLAQGEYIVVMGDDDRMERDFLEAFVELMDRYPGLDVYHCRSLVIDEAGNPQLLTPACPAFERVCDSIWHRLNQWRSQYISDFVYRTEALRSKGGFYPLPLAWGSDDITAYTAAVQKGVAHTNRPVFNYRSNGLSITSSGNELEKMQANLGYERWLRAFLEQHVPHPSEAVVYRTLVSQQAALMRQRKRYTMALSMRSGLPAKCWMWLKHRRRFGLTLTDIAVAAAKSRGLRKKLAY</sequence>
<dbReference type="CDD" id="cd00761">
    <property type="entry name" value="Glyco_tranf_GTA_type"/>
    <property type="match status" value="1"/>
</dbReference>
<proteinExistence type="predicted"/>
<feature type="domain" description="Glycosyltransferase 2-like" evidence="1">
    <location>
        <begin position="5"/>
        <end position="125"/>
    </location>
</feature>
<dbReference type="SUPFAM" id="SSF53448">
    <property type="entry name" value="Nucleotide-diphospho-sugar transferases"/>
    <property type="match status" value="1"/>
</dbReference>
<reference evidence="2 3" key="1">
    <citation type="submission" date="2016-10" db="EMBL/GenBank/DDBJ databases">
        <authorList>
            <person name="de Groot N.N."/>
        </authorList>
    </citation>
    <scope>NUCLEOTIDE SEQUENCE [LARGE SCALE GENOMIC DNA]</scope>
    <source>
        <strain evidence="2 3">DSM 22900</strain>
    </source>
</reference>
<dbReference type="InterPro" id="IPR050834">
    <property type="entry name" value="Glycosyltransf_2"/>
</dbReference>
<accession>A0A1I1LQW5</accession>
<dbReference type="OrthoDB" id="9815829at2"/>
<dbReference type="GO" id="GO:0016740">
    <property type="term" value="F:transferase activity"/>
    <property type="evidence" value="ECO:0007669"/>
    <property type="project" value="UniProtKB-KW"/>
</dbReference>
<keyword evidence="2" id="KW-0808">Transferase</keyword>
<dbReference type="PANTHER" id="PTHR43685">
    <property type="entry name" value="GLYCOSYLTRANSFERASE"/>
    <property type="match status" value="1"/>
</dbReference>
<dbReference type="PANTHER" id="PTHR43685:SF2">
    <property type="entry name" value="GLYCOSYLTRANSFERASE 2-LIKE DOMAIN-CONTAINING PROTEIN"/>
    <property type="match status" value="1"/>
</dbReference>
<organism evidence="2 3">
    <name type="scientific">Parapedobacter composti</name>
    <dbReference type="NCBI Taxonomy" id="623281"/>
    <lineage>
        <taxon>Bacteria</taxon>
        <taxon>Pseudomonadati</taxon>
        <taxon>Bacteroidota</taxon>
        <taxon>Sphingobacteriia</taxon>
        <taxon>Sphingobacteriales</taxon>
        <taxon>Sphingobacteriaceae</taxon>
        <taxon>Parapedobacter</taxon>
    </lineage>
</organism>
<protein>
    <submittedName>
        <fullName evidence="2">Glycosyltransferase involved in cell wall bisynthesis</fullName>
    </submittedName>
</protein>
<name>A0A1I1LQW5_9SPHI</name>
<evidence type="ECO:0000313" key="2">
    <source>
        <dbReference type="EMBL" id="SFC75627.1"/>
    </source>
</evidence>
<dbReference type="STRING" id="623281.SAMN05421747_12343"/>